<dbReference type="Pfam" id="PF00067">
    <property type="entry name" value="p450"/>
    <property type="match status" value="1"/>
</dbReference>
<dbReference type="GO" id="GO:0020037">
    <property type="term" value="F:heme binding"/>
    <property type="evidence" value="ECO:0007669"/>
    <property type="project" value="InterPro"/>
</dbReference>
<evidence type="ECO:0000256" key="5">
    <source>
        <dbReference type="ARBA" id="ARBA00023004"/>
    </source>
</evidence>
<keyword evidence="2 7" id="KW-0349">Heme</keyword>
<dbReference type="InterPro" id="IPR002401">
    <property type="entry name" value="Cyt_P450_E_grp-I"/>
</dbReference>
<dbReference type="PRINTS" id="PR00385">
    <property type="entry name" value="P450"/>
</dbReference>
<gene>
    <name evidence="9" type="ORF">ABS361_10840</name>
</gene>
<comment type="cofactor">
    <cofactor evidence="7">
        <name>heme</name>
        <dbReference type="ChEBI" id="CHEBI:30413"/>
    </cofactor>
</comment>
<evidence type="ECO:0000313" key="9">
    <source>
        <dbReference type="EMBL" id="XBY46660.1"/>
    </source>
</evidence>
<dbReference type="PANTHER" id="PTHR24291:SF50">
    <property type="entry name" value="BIFUNCTIONAL ALBAFLAVENONE MONOOXYGENASE_TERPENE SYNTHASE"/>
    <property type="match status" value="1"/>
</dbReference>
<keyword evidence="4 8" id="KW-0560">Oxidoreductase</keyword>
<evidence type="ECO:0000256" key="4">
    <source>
        <dbReference type="ARBA" id="ARBA00023002"/>
    </source>
</evidence>
<evidence type="ECO:0000256" key="2">
    <source>
        <dbReference type="ARBA" id="ARBA00022617"/>
    </source>
</evidence>
<dbReference type="InterPro" id="IPR050196">
    <property type="entry name" value="Cytochrome_P450_Monoox"/>
</dbReference>
<dbReference type="SUPFAM" id="SSF48264">
    <property type="entry name" value="Cytochrome P450"/>
    <property type="match status" value="1"/>
</dbReference>
<keyword evidence="6 8" id="KW-0503">Monooxygenase</keyword>
<comment type="similarity">
    <text evidence="1 8">Belongs to the cytochrome P450 family.</text>
</comment>
<dbReference type="PANTHER" id="PTHR24291">
    <property type="entry name" value="CYTOCHROME P450 FAMILY 4"/>
    <property type="match status" value="1"/>
</dbReference>
<sequence>MLEACPRPLGGRDGLLGAPRRICLAKPCRIWRSRHERPVLSRGPAAEPPIPARVEPIRLPASIATLFRTVARNPLASIPEQAYREPFVRVPLLGRETFHLCDPDLVRAVLLDGSDRFVKSEAAQRALVPAVGRAVLTAEGERWRWQRRALAPMFRPERILDFVPVMVARAEATRRRWLALATDPTAITDAAEDMMLTTFDIVLDALFSGPDGIDVPAFAADITAAMEGRAGSSPIPCSAYPNGRPIRASGGSMPRARLRARVEALVRARRADPAPRADLLTRLIEAEDPETGQRMGDRDVADNLLTFMVAGHETTALALTWALYLLTLHPEATETIRAEVDAVTGGGAVEAGHVDRLVYTRAVIDEAMRLYPPAPIIPRQATEDVELPGLGLVRKGAPVIIPVYAIQRHRRLWSDPDRFDPTRFLGEAPKSRPRYAYLPFGAGPRICIGMSFALVEAVVVLATLLRGLEVSPVPGFVPELKARITLRPEPGLPMRVLPR</sequence>
<evidence type="ECO:0000256" key="3">
    <source>
        <dbReference type="ARBA" id="ARBA00022723"/>
    </source>
</evidence>
<dbReference type="InterPro" id="IPR036396">
    <property type="entry name" value="Cyt_P450_sf"/>
</dbReference>
<dbReference type="KEGG" id="mflg:ABS361_10840"/>
<protein>
    <submittedName>
        <fullName evidence="9">Cytochrome P450</fullName>
    </submittedName>
</protein>
<accession>A0AAU7XF78</accession>
<dbReference type="GO" id="GO:0004497">
    <property type="term" value="F:monooxygenase activity"/>
    <property type="evidence" value="ECO:0007669"/>
    <property type="project" value="UniProtKB-KW"/>
</dbReference>
<evidence type="ECO:0000256" key="6">
    <source>
        <dbReference type="ARBA" id="ARBA00023033"/>
    </source>
</evidence>
<evidence type="ECO:0000256" key="1">
    <source>
        <dbReference type="ARBA" id="ARBA00010617"/>
    </source>
</evidence>
<dbReference type="GO" id="GO:0005506">
    <property type="term" value="F:iron ion binding"/>
    <property type="evidence" value="ECO:0007669"/>
    <property type="project" value="InterPro"/>
</dbReference>
<dbReference type="RefSeq" id="WP_407051752.1">
    <property type="nucleotide sequence ID" value="NZ_CP158568.1"/>
</dbReference>
<keyword evidence="5 7" id="KW-0408">Iron</keyword>
<dbReference type="GO" id="GO:0016705">
    <property type="term" value="F:oxidoreductase activity, acting on paired donors, with incorporation or reduction of molecular oxygen"/>
    <property type="evidence" value="ECO:0007669"/>
    <property type="project" value="InterPro"/>
</dbReference>
<dbReference type="PRINTS" id="PR00463">
    <property type="entry name" value="EP450I"/>
</dbReference>
<feature type="binding site" description="axial binding residue" evidence="7">
    <location>
        <position position="447"/>
    </location>
    <ligand>
        <name>heme</name>
        <dbReference type="ChEBI" id="CHEBI:30413"/>
    </ligand>
    <ligandPart>
        <name>Fe</name>
        <dbReference type="ChEBI" id="CHEBI:18248"/>
    </ligandPart>
</feature>
<dbReference type="AlphaFoldDB" id="A0AAU7XF78"/>
<evidence type="ECO:0000256" key="7">
    <source>
        <dbReference type="PIRSR" id="PIRSR602401-1"/>
    </source>
</evidence>
<organism evidence="9">
    <name type="scientific">Methyloraptor flagellatus</name>
    <dbReference type="NCBI Taxonomy" id="3162530"/>
    <lineage>
        <taxon>Bacteria</taxon>
        <taxon>Pseudomonadati</taxon>
        <taxon>Pseudomonadota</taxon>
        <taxon>Alphaproteobacteria</taxon>
        <taxon>Hyphomicrobiales</taxon>
        <taxon>Ancalomicrobiaceae</taxon>
        <taxon>Methyloraptor</taxon>
    </lineage>
</organism>
<dbReference type="InterPro" id="IPR001128">
    <property type="entry name" value="Cyt_P450"/>
</dbReference>
<dbReference type="EMBL" id="CP158568">
    <property type="protein sequence ID" value="XBY46660.1"/>
    <property type="molecule type" value="Genomic_DNA"/>
</dbReference>
<dbReference type="InterPro" id="IPR017972">
    <property type="entry name" value="Cyt_P450_CS"/>
</dbReference>
<keyword evidence="3 7" id="KW-0479">Metal-binding</keyword>
<dbReference type="Gene3D" id="1.10.630.10">
    <property type="entry name" value="Cytochrome P450"/>
    <property type="match status" value="1"/>
</dbReference>
<evidence type="ECO:0000256" key="8">
    <source>
        <dbReference type="RuleBase" id="RU000461"/>
    </source>
</evidence>
<proteinExistence type="inferred from homology"/>
<dbReference type="PROSITE" id="PS00086">
    <property type="entry name" value="CYTOCHROME_P450"/>
    <property type="match status" value="1"/>
</dbReference>
<name>A0AAU7XF78_9HYPH</name>
<reference evidence="9" key="1">
    <citation type="submission" date="2024-06" db="EMBL/GenBank/DDBJ databases">
        <title>Methylostella associata gen. nov., sp. nov., a novel Ancalomicrobiaceae-affiliated facultatively methylotrophic bacteria that feed on methanotrophs of the genus Methylococcus.</title>
        <authorList>
            <person name="Saltykova V."/>
            <person name="Danilova O.V."/>
            <person name="Oshkin I.Y."/>
            <person name="Belova S.E."/>
            <person name="Pimenov N.V."/>
            <person name="Dedysh S.N."/>
        </authorList>
    </citation>
    <scope>NUCLEOTIDE SEQUENCE</scope>
    <source>
        <strain evidence="9">S20</strain>
    </source>
</reference>